<organism evidence="9 10">
    <name type="scientific">Lederbergia graminis</name>
    <dbReference type="NCBI Taxonomy" id="735518"/>
    <lineage>
        <taxon>Bacteria</taxon>
        <taxon>Bacillati</taxon>
        <taxon>Bacillota</taxon>
        <taxon>Bacilli</taxon>
        <taxon>Bacillales</taxon>
        <taxon>Bacillaceae</taxon>
        <taxon>Lederbergia</taxon>
    </lineage>
</organism>
<dbReference type="RefSeq" id="WP_382354686.1">
    <property type="nucleotide sequence ID" value="NZ_JBHSMC010000027.1"/>
</dbReference>
<feature type="transmembrane region" description="Helical" evidence="7">
    <location>
        <begin position="12"/>
        <end position="31"/>
    </location>
</feature>
<dbReference type="InterPro" id="IPR036890">
    <property type="entry name" value="HATPase_C_sf"/>
</dbReference>
<feature type="transmembrane region" description="Helical" evidence="7">
    <location>
        <begin position="38"/>
        <end position="57"/>
    </location>
</feature>
<dbReference type="CDD" id="cd16917">
    <property type="entry name" value="HATPase_UhpB-NarQ-NarX-like"/>
    <property type="match status" value="1"/>
</dbReference>
<dbReference type="InterPro" id="IPR050482">
    <property type="entry name" value="Sensor_HK_TwoCompSys"/>
</dbReference>
<dbReference type="InterPro" id="IPR003594">
    <property type="entry name" value="HATPase_dom"/>
</dbReference>
<dbReference type="Pfam" id="PF07730">
    <property type="entry name" value="HisKA_3"/>
    <property type="match status" value="1"/>
</dbReference>
<feature type="transmembrane region" description="Helical" evidence="7">
    <location>
        <begin position="104"/>
        <end position="122"/>
    </location>
</feature>
<evidence type="ECO:0000256" key="2">
    <source>
        <dbReference type="ARBA" id="ARBA00012438"/>
    </source>
</evidence>
<evidence type="ECO:0000259" key="8">
    <source>
        <dbReference type="SMART" id="SM00387"/>
    </source>
</evidence>
<feature type="coiled-coil region" evidence="6">
    <location>
        <begin position="155"/>
        <end position="182"/>
    </location>
</feature>
<reference evidence="10" key="1">
    <citation type="journal article" date="2019" name="Int. J. Syst. Evol. Microbiol.">
        <title>The Global Catalogue of Microorganisms (GCM) 10K type strain sequencing project: providing services to taxonomists for standard genome sequencing and annotation.</title>
        <authorList>
            <consortium name="The Broad Institute Genomics Platform"/>
            <consortium name="The Broad Institute Genome Sequencing Center for Infectious Disease"/>
            <person name="Wu L."/>
            <person name="Ma J."/>
        </authorList>
    </citation>
    <scope>NUCLEOTIDE SEQUENCE [LARGE SCALE GENOMIC DNA]</scope>
    <source>
        <strain evidence="10">CGMCC 1.12237</strain>
    </source>
</reference>
<name>A0ABW0LKW3_9BACI</name>
<keyword evidence="7" id="KW-1133">Transmembrane helix</keyword>
<comment type="catalytic activity">
    <reaction evidence="1">
        <text>ATP + protein L-histidine = ADP + protein N-phospho-L-histidine.</text>
        <dbReference type="EC" id="2.7.13.3"/>
    </reaction>
</comment>
<dbReference type="PANTHER" id="PTHR24421">
    <property type="entry name" value="NITRATE/NITRITE SENSOR PROTEIN NARX-RELATED"/>
    <property type="match status" value="1"/>
</dbReference>
<proteinExistence type="predicted"/>
<dbReference type="EMBL" id="JBHSMC010000027">
    <property type="protein sequence ID" value="MFC5466520.1"/>
    <property type="molecule type" value="Genomic_DNA"/>
</dbReference>
<dbReference type="SMART" id="SM00387">
    <property type="entry name" value="HATPase_c"/>
    <property type="match status" value="1"/>
</dbReference>
<keyword evidence="7" id="KW-0472">Membrane</keyword>
<evidence type="ECO:0000256" key="6">
    <source>
        <dbReference type="SAM" id="Coils"/>
    </source>
</evidence>
<protein>
    <recommendedName>
        <fullName evidence="2">histidine kinase</fullName>
        <ecNumber evidence="2">2.7.13.3</ecNumber>
    </recommendedName>
</protein>
<evidence type="ECO:0000256" key="5">
    <source>
        <dbReference type="ARBA" id="ARBA00023012"/>
    </source>
</evidence>
<keyword evidence="3" id="KW-0808">Transferase</keyword>
<feature type="transmembrane region" description="Helical" evidence="7">
    <location>
        <begin position="134"/>
        <end position="151"/>
    </location>
</feature>
<dbReference type="GO" id="GO:0016301">
    <property type="term" value="F:kinase activity"/>
    <property type="evidence" value="ECO:0007669"/>
    <property type="project" value="UniProtKB-KW"/>
</dbReference>
<keyword evidence="7" id="KW-0812">Transmembrane</keyword>
<dbReference type="PANTHER" id="PTHR24421:SF63">
    <property type="entry name" value="SENSOR HISTIDINE KINASE DESK"/>
    <property type="match status" value="1"/>
</dbReference>
<evidence type="ECO:0000256" key="7">
    <source>
        <dbReference type="SAM" id="Phobius"/>
    </source>
</evidence>
<keyword evidence="4 9" id="KW-0418">Kinase</keyword>
<comment type="caution">
    <text evidence="9">The sequence shown here is derived from an EMBL/GenBank/DDBJ whole genome shotgun (WGS) entry which is preliminary data.</text>
</comment>
<dbReference type="SUPFAM" id="SSF55874">
    <property type="entry name" value="ATPase domain of HSP90 chaperone/DNA topoisomerase II/histidine kinase"/>
    <property type="match status" value="1"/>
</dbReference>
<accession>A0ABW0LKW3</accession>
<dbReference type="Proteomes" id="UP001596147">
    <property type="component" value="Unassembled WGS sequence"/>
</dbReference>
<feature type="domain" description="Histidine kinase/HSP90-like ATPase" evidence="8">
    <location>
        <begin position="276"/>
        <end position="366"/>
    </location>
</feature>
<evidence type="ECO:0000256" key="1">
    <source>
        <dbReference type="ARBA" id="ARBA00000085"/>
    </source>
</evidence>
<evidence type="ECO:0000313" key="10">
    <source>
        <dbReference type="Proteomes" id="UP001596147"/>
    </source>
</evidence>
<keyword evidence="6" id="KW-0175">Coiled coil</keyword>
<dbReference type="Pfam" id="PF02518">
    <property type="entry name" value="HATPase_c"/>
    <property type="match status" value="1"/>
</dbReference>
<dbReference type="Gene3D" id="3.30.565.10">
    <property type="entry name" value="Histidine kinase-like ATPase, C-terminal domain"/>
    <property type="match status" value="1"/>
</dbReference>
<dbReference type="Gene3D" id="1.20.5.1930">
    <property type="match status" value="1"/>
</dbReference>
<keyword evidence="5" id="KW-0902">Two-component regulatory system</keyword>
<gene>
    <name evidence="9" type="ORF">ACFPM4_17495</name>
</gene>
<dbReference type="EC" id="2.7.13.3" evidence="2"/>
<evidence type="ECO:0000313" key="9">
    <source>
        <dbReference type="EMBL" id="MFC5466520.1"/>
    </source>
</evidence>
<evidence type="ECO:0000256" key="3">
    <source>
        <dbReference type="ARBA" id="ARBA00022679"/>
    </source>
</evidence>
<evidence type="ECO:0000256" key="4">
    <source>
        <dbReference type="ARBA" id="ARBA00022777"/>
    </source>
</evidence>
<sequence length="373" mass="42199">MFSKIYPSDQIRRYLILDVAGIIFLFSFVLSTNHTMNLFYKLLLLILFLGSFYISLWHRDWLLLMGVTIGYGSLAILAYFFGPSLLLFGFFFADLLGRANKRKIIAIGIPIMAIFATFVIWQGEGSYFTVENPALLPILIVQLLYPILIHIRMKAINLQTELDAANEQIEQYIQEEERHRIARDLHDTLGQTLTMIKLKSELTTRLIDKDPKLAKQELNDILGTARIALKQVRELVTDMKFVSLESEIENAQKLLGTAGIDVVVERKGQIHVLSSVDETMLALAVREAVTNVMKHSQAQECKLVLQAINESYTVTIQDDGIGLFHKNRGNGIQSMRERMQAIQGTMDVDNVPDGGTIVTLSVPIYLRKENPVL</sequence>
<dbReference type="InterPro" id="IPR011712">
    <property type="entry name" value="Sig_transdc_His_kin_sub3_dim/P"/>
</dbReference>
<keyword evidence="10" id="KW-1185">Reference proteome</keyword>
<feature type="transmembrane region" description="Helical" evidence="7">
    <location>
        <begin position="69"/>
        <end position="92"/>
    </location>
</feature>